<organism evidence="1 2">
    <name type="scientific">Rangifer tarandus platyrhynchus</name>
    <name type="common">Svalbard reindeer</name>
    <dbReference type="NCBI Taxonomy" id="3082113"/>
    <lineage>
        <taxon>Eukaryota</taxon>
        <taxon>Metazoa</taxon>
        <taxon>Chordata</taxon>
        <taxon>Craniata</taxon>
        <taxon>Vertebrata</taxon>
        <taxon>Euteleostomi</taxon>
        <taxon>Mammalia</taxon>
        <taxon>Eutheria</taxon>
        <taxon>Laurasiatheria</taxon>
        <taxon>Artiodactyla</taxon>
        <taxon>Ruminantia</taxon>
        <taxon>Pecora</taxon>
        <taxon>Cervidae</taxon>
        <taxon>Odocoileinae</taxon>
        <taxon>Rangifer</taxon>
    </lineage>
</organism>
<gene>
    <name evidence="1" type="ORF">MRATA1EN1_LOCUS17953</name>
</gene>
<name>A0ABN8Z9X5_RANTA</name>
<sequence>MCYLAWISYQSSEGAYAAEVSLFVGSGTGLRPAGSCFWVRREVEILYIVKEQAGVTYKGRESGKEHIYNIYVKKVKVLVTQTCPTLCNPMDCSPPGSSVHGILQARILEWVAGPFSR</sequence>
<protein>
    <submittedName>
        <fullName evidence="1">Uncharacterized protein</fullName>
    </submittedName>
</protein>
<dbReference type="Proteomes" id="UP001176941">
    <property type="component" value="Chromosome 28"/>
</dbReference>
<reference evidence="1" key="1">
    <citation type="submission" date="2023-04" db="EMBL/GenBank/DDBJ databases">
        <authorList>
            <consortium name="ELIXIR-Norway"/>
        </authorList>
    </citation>
    <scope>NUCLEOTIDE SEQUENCE [LARGE SCALE GENOMIC DNA]</scope>
</reference>
<keyword evidence="2" id="KW-1185">Reference proteome</keyword>
<evidence type="ECO:0000313" key="2">
    <source>
        <dbReference type="Proteomes" id="UP001176941"/>
    </source>
</evidence>
<accession>A0ABN8Z9X5</accession>
<evidence type="ECO:0000313" key="1">
    <source>
        <dbReference type="EMBL" id="CAI9168991.1"/>
    </source>
</evidence>
<proteinExistence type="predicted"/>
<dbReference type="EMBL" id="OX459964">
    <property type="protein sequence ID" value="CAI9168991.1"/>
    <property type="molecule type" value="Genomic_DNA"/>
</dbReference>